<comment type="similarity">
    <text evidence="1">Belongs to the sigma-70 factor family. ECF subfamily.</text>
</comment>
<dbReference type="SUPFAM" id="SSF88946">
    <property type="entry name" value="Sigma2 domain of RNA polymerase sigma factors"/>
    <property type="match status" value="1"/>
</dbReference>
<dbReference type="Pfam" id="PF08281">
    <property type="entry name" value="Sigma70_r4_2"/>
    <property type="match status" value="1"/>
</dbReference>
<feature type="domain" description="RNA polymerase sigma factor 70 region 4 type 2" evidence="6">
    <location>
        <begin position="122"/>
        <end position="173"/>
    </location>
</feature>
<dbReference type="InterPro" id="IPR013249">
    <property type="entry name" value="RNA_pol_sigma70_r4_t2"/>
</dbReference>
<dbReference type="InterPro" id="IPR039425">
    <property type="entry name" value="RNA_pol_sigma-70-like"/>
</dbReference>
<dbReference type="NCBIfam" id="TIGR02937">
    <property type="entry name" value="sigma70-ECF"/>
    <property type="match status" value="1"/>
</dbReference>
<dbReference type="RefSeq" id="WP_091497123.1">
    <property type="nucleotide sequence ID" value="NZ_FODJ01000005.1"/>
</dbReference>
<name>A0A1H8NBQ9_9BACI</name>
<evidence type="ECO:0000256" key="3">
    <source>
        <dbReference type="ARBA" id="ARBA00023082"/>
    </source>
</evidence>
<keyword evidence="2" id="KW-0805">Transcription regulation</keyword>
<gene>
    <name evidence="7" type="ORF">SAMN04488134_105197</name>
</gene>
<proteinExistence type="inferred from homology"/>
<keyword evidence="8" id="KW-1185">Reference proteome</keyword>
<protein>
    <submittedName>
        <fullName evidence="7">RNA polymerase sigma-70 factor, ECF subfamily</fullName>
    </submittedName>
</protein>
<dbReference type="Pfam" id="PF04542">
    <property type="entry name" value="Sigma70_r2"/>
    <property type="match status" value="1"/>
</dbReference>
<dbReference type="PANTHER" id="PTHR43133:SF60">
    <property type="entry name" value="RNA POLYMERASE SIGMA FACTOR SIGV"/>
    <property type="match status" value="1"/>
</dbReference>
<dbReference type="NCBIfam" id="NF006930">
    <property type="entry name" value="PRK09415.1"/>
    <property type="match status" value="1"/>
</dbReference>
<dbReference type="GO" id="GO:0003677">
    <property type="term" value="F:DNA binding"/>
    <property type="evidence" value="ECO:0007669"/>
    <property type="project" value="InterPro"/>
</dbReference>
<evidence type="ECO:0000259" key="6">
    <source>
        <dbReference type="Pfam" id="PF08281"/>
    </source>
</evidence>
<dbReference type="STRING" id="872970.SAMN04488134_105197"/>
<dbReference type="CDD" id="cd06171">
    <property type="entry name" value="Sigma70_r4"/>
    <property type="match status" value="1"/>
</dbReference>
<organism evidence="7 8">
    <name type="scientific">Amphibacillus marinus</name>
    <dbReference type="NCBI Taxonomy" id="872970"/>
    <lineage>
        <taxon>Bacteria</taxon>
        <taxon>Bacillati</taxon>
        <taxon>Bacillota</taxon>
        <taxon>Bacilli</taxon>
        <taxon>Bacillales</taxon>
        <taxon>Bacillaceae</taxon>
        <taxon>Amphibacillus</taxon>
    </lineage>
</organism>
<dbReference type="Proteomes" id="UP000199300">
    <property type="component" value="Unassembled WGS sequence"/>
</dbReference>
<sequence length="191" mass="22540">MSESGLTLSEQFISTELDWLEEVINQHGQMVQRITYTYVKDHATAEDLTQEIFLKVYRKIDSFHFDSSFKTWIYRIAINHCKDYLKSWHYRHVLVNEYKVMHTQGSVANSVSLQAGETAQNEQLVNAVLALPIRYREVIFLFYYEDLSIKMIAKITKSKEGTIKARLNRARKILRKQLEQEGYHERSIEQS</sequence>
<reference evidence="7 8" key="1">
    <citation type="submission" date="2016-10" db="EMBL/GenBank/DDBJ databases">
        <authorList>
            <person name="de Groot N.N."/>
        </authorList>
    </citation>
    <scope>NUCLEOTIDE SEQUENCE [LARGE SCALE GENOMIC DNA]</scope>
    <source>
        <strain evidence="7 8">CGMCC 1.10434</strain>
    </source>
</reference>
<evidence type="ECO:0000259" key="5">
    <source>
        <dbReference type="Pfam" id="PF04542"/>
    </source>
</evidence>
<evidence type="ECO:0000256" key="2">
    <source>
        <dbReference type="ARBA" id="ARBA00023015"/>
    </source>
</evidence>
<evidence type="ECO:0000313" key="8">
    <source>
        <dbReference type="Proteomes" id="UP000199300"/>
    </source>
</evidence>
<evidence type="ECO:0000313" key="7">
    <source>
        <dbReference type="EMBL" id="SEO26986.1"/>
    </source>
</evidence>
<accession>A0A1H8NBQ9</accession>
<dbReference type="GO" id="GO:0016987">
    <property type="term" value="F:sigma factor activity"/>
    <property type="evidence" value="ECO:0007669"/>
    <property type="project" value="UniProtKB-KW"/>
</dbReference>
<keyword evidence="3" id="KW-0731">Sigma factor</keyword>
<dbReference type="Gene3D" id="1.10.10.10">
    <property type="entry name" value="Winged helix-like DNA-binding domain superfamily/Winged helix DNA-binding domain"/>
    <property type="match status" value="1"/>
</dbReference>
<dbReference type="Gene3D" id="1.10.1740.10">
    <property type="match status" value="1"/>
</dbReference>
<dbReference type="InterPro" id="IPR036388">
    <property type="entry name" value="WH-like_DNA-bd_sf"/>
</dbReference>
<dbReference type="InterPro" id="IPR007627">
    <property type="entry name" value="RNA_pol_sigma70_r2"/>
</dbReference>
<feature type="domain" description="RNA polymerase sigma-70 region 2" evidence="5">
    <location>
        <begin position="24"/>
        <end position="87"/>
    </location>
</feature>
<dbReference type="AlphaFoldDB" id="A0A1H8NBQ9"/>
<keyword evidence="4" id="KW-0804">Transcription</keyword>
<evidence type="ECO:0000256" key="1">
    <source>
        <dbReference type="ARBA" id="ARBA00010641"/>
    </source>
</evidence>
<dbReference type="GO" id="GO:0006352">
    <property type="term" value="P:DNA-templated transcription initiation"/>
    <property type="evidence" value="ECO:0007669"/>
    <property type="project" value="InterPro"/>
</dbReference>
<dbReference type="OrthoDB" id="9794508at2"/>
<dbReference type="InterPro" id="IPR014284">
    <property type="entry name" value="RNA_pol_sigma-70_dom"/>
</dbReference>
<dbReference type="SUPFAM" id="SSF88659">
    <property type="entry name" value="Sigma3 and sigma4 domains of RNA polymerase sigma factors"/>
    <property type="match status" value="1"/>
</dbReference>
<dbReference type="PANTHER" id="PTHR43133">
    <property type="entry name" value="RNA POLYMERASE ECF-TYPE SIGMA FACTO"/>
    <property type="match status" value="1"/>
</dbReference>
<dbReference type="EMBL" id="FODJ01000005">
    <property type="protein sequence ID" value="SEO26986.1"/>
    <property type="molecule type" value="Genomic_DNA"/>
</dbReference>
<dbReference type="InterPro" id="IPR013325">
    <property type="entry name" value="RNA_pol_sigma_r2"/>
</dbReference>
<evidence type="ECO:0000256" key="4">
    <source>
        <dbReference type="ARBA" id="ARBA00023163"/>
    </source>
</evidence>
<dbReference type="InterPro" id="IPR013324">
    <property type="entry name" value="RNA_pol_sigma_r3/r4-like"/>
</dbReference>